<keyword evidence="11" id="KW-0408">Iron</keyword>
<evidence type="ECO:0000256" key="8">
    <source>
        <dbReference type="ARBA" id="ARBA00022679"/>
    </source>
</evidence>
<protein>
    <recommendedName>
        <fullName evidence="5">Oxygen sensor histidine kinase NreB</fullName>
        <ecNumber evidence="4">2.7.13.3</ecNumber>
    </recommendedName>
    <alternativeName>
        <fullName evidence="15">Nitrogen regulation protein B</fullName>
    </alternativeName>
</protein>
<feature type="transmembrane region" description="Helical" evidence="18">
    <location>
        <begin position="154"/>
        <end position="173"/>
    </location>
</feature>
<dbReference type="InterPro" id="IPR004358">
    <property type="entry name" value="Sig_transdc_His_kin-like_C"/>
</dbReference>
<feature type="region of interest" description="Disordered" evidence="17">
    <location>
        <begin position="402"/>
        <end position="439"/>
    </location>
</feature>
<evidence type="ECO:0000256" key="10">
    <source>
        <dbReference type="ARBA" id="ARBA00022777"/>
    </source>
</evidence>
<keyword evidence="18" id="KW-0472">Membrane</keyword>
<dbReference type="InterPro" id="IPR011712">
    <property type="entry name" value="Sig_transdc_His_kin_sub3_dim/P"/>
</dbReference>
<keyword evidence="18" id="KW-1133">Transmembrane helix</keyword>
<comment type="subcellular location">
    <subcellularLocation>
        <location evidence="3">Cytoplasm</location>
    </subcellularLocation>
</comment>
<dbReference type="PROSITE" id="PS50109">
    <property type="entry name" value="HIS_KIN"/>
    <property type="match status" value="1"/>
</dbReference>
<keyword evidence="9" id="KW-0479">Metal-binding</keyword>
<keyword evidence="12" id="KW-0902">Two-component regulatory system</keyword>
<evidence type="ECO:0000256" key="7">
    <source>
        <dbReference type="ARBA" id="ARBA00022490"/>
    </source>
</evidence>
<feature type="transmembrane region" description="Helical" evidence="18">
    <location>
        <begin position="39"/>
        <end position="56"/>
    </location>
</feature>
<dbReference type="PRINTS" id="PR00344">
    <property type="entry name" value="BCTRLSENSOR"/>
</dbReference>
<dbReference type="InterPro" id="IPR050482">
    <property type="entry name" value="Sensor_HK_TwoCompSys"/>
</dbReference>
<feature type="domain" description="Histidine kinase" evidence="19">
    <location>
        <begin position="209"/>
        <end position="422"/>
    </location>
</feature>
<keyword evidence="18" id="KW-0812">Transmembrane</keyword>
<keyword evidence="13" id="KW-0411">Iron-sulfur</keyword>
<dbReference type="InterPro" id="IPR005467">
    <property type="entry name" value="His_kinase_dom"/>
</dbReference>
<dbReference type="SUPFAM" id="SSF55874">
    <property type="entry name" value="ATPase domain of HSP90 chaperone/DNA topoisomerase II/histidine kinase"/>
    <property type="match status" value="1"/>
</dbReference>
<keyword evidence="6" id="KW-0004">4Fe-4S</keyword>
<keyword evidence="21" id="KW-1185">Reference proteome</keyword>
<organism evidence="20 21">
    <name type="scientific">Nesterenkonia aethiopica</name>
    <dbReference type="NCBI Taxonomy" id="269144"/>
    <lineage>
        <taxon>Bacteria</taxon>
        <taxon>Bacillati</taxon>
        <taxon>Actinomycetota</taxon>
        <taxon>Actinomycetes</taxon>
        <taxon>Micrococcales</taxon>
        <taxon>Micrococcaceae</taxon>
        <taxon>Nesterenkonia</taxon>
    </lineage>
</organism>
<evidence type="ECO:0000256" key="16">
    <source>
        <dbReference type="SAM" id="Coils"/>
    </source>
</evidence>
<evidence type="ECO:0000256" key="11">
    <source>
        <dbReference type="ARBA" id="ARBA00023004"/>
    </source>
</evidence>
<evidence type="ECO:0000256" key="5">
    <source>
        <dbReference type="ARBA" id="ARBA00017322"/>
    </source>
</evidence>
<evidence type="ECO:0000256" key="12">
    <source>
        <dbReference type="ARBA" id="ARBA00023012"/>
    </source>
</evidence>
<keyword evidence="8" id="KW-0808">Transferase</keyword>
<evidence type="ECO:0000256" key="14">
    <source>
        <dbReference type="ARBA" id="ARBA00024827"/>
    </source>
</evidence>
<evidence type="ECO:0000256" key="1">
    <source>
        <dbReference type="ARBA" id="ARBA00000085"/>
    </source>
</evidence>
<dbReference type="Gene3D" id="1.20.5.1930">
    <property type="match status" value="1"/>
</dbReference>
<gene>
    <name evidence="20" type="ORF">GCM10010529_26800</name>
</gene>
<accession>A0ABP6M2H6</accession>
<feature type="coiled-coil region" evidence="16">
    <location>
        <begin position="170"/>
        <end position="207"/>
    </location>
</feature>
<evidence type="ECO:0000259" key="19">
    <source>
        <dbReference type="PROSITE" id="PS50109"/>
    </source>
</evidence>
<dbReference type="PIRSF" id="PIRSF037434">
    <property type="entry name" value="STHK_ChrS"/>
    <property type="match status" value="1"/>
</dbReference>
<dbReference type="InterPro" id="IPR017205">
    <property type="entry name" value="Sig_transdc_His_kinase_ChrS"/>
</dbReference>
<keyword evidence="10 20" id="KW-0418">Kinase</keyword>
<comment type="catalytic activity">
    <reaction evidence="1">
        <text>ATP + protein L-histidine = ADP + protein N-phospho-L-histidine.</text>
        <dbReference type="EC" id="2.7.13.3"/>
    </reaction>
</comment>
<comment type="cofactor">
    <cofactor evidence="2">
        <name>[4Fe-4S] cluster</name>
        <dbReference type="ChEBI" id="CHEBI:49883"/>
    </cofactor>
</comment>
<comment type="function">
    <text evidence="14">Member of the two-component regulatory system NreB/NreC involved in the control of dissimilatory nitrate/nitrite reduction in response to oxygen. NreB functions as a direct oxygen sensor histidine kinase which is autophosphorylated, in the absence of oxygen, probably at the conserved histidine residue, and transfers its phosphate group probably to a conserved aspartate residue of NreC. NreB/NreC activates the expression of the nitrate (narGHJI) and nitrite (nir) reductase operons, as well as the putative nitrate transporter gene narT.</text>
</comment>
<evidence type="ECO:0000313" key="20">
    <source>
        <dbReference type="EMBL" id="GAA3073510.1"/>
    </source>
</evidence>
<dbReference type="EC" id="2.7.13.3" evidence="4"/>
<feature type="transmembrane region" description="Helical" evidence="18">
    <location>
        <begin position="86"/>
        <end position="111"/>
    </location>
</feature>
<keyword evidence="16" id="KW-0175">Coiled coil</keyword>
<dbReference type="SMART" id="SM00387">
    <property type="entry name" value="HATPase_c"/>
    <property type="match status" value="1"/>
</dbReference>
<evidence type="ECO:0000256" key="18">
    <source>
        <dbReference type="SAM" id="Phobius"/>
    </source>
</evidence>
<dbReference type="Proteomes" id="UP001500236">
    <property type="component" value="Unassembled WGS sequence"/>
</dbReference>
<evidence type="ECO:0000256" key="15">
    <source>
        <dbReference type="ARBA" id="ARBA00030800"/>
    </source>
</evidence>
<keyword evidence="7" id="KW-0963">Cytoplasm</keyword>
<dbReference type="GO" id="GO:0016301">
    <property type="term" value="F:kinase activity"/>
    <property type="evidence" value="ECO:0007669"/>
    <property type="project" value="UniProtKB-KW"/>
</dbReference>
<evidence type="ECO:0000256" key="9">
    <source>
        <dbReference type="ARBA" id="ARBA00022723"/>
    </source>
</evidence>
<dbReference type="Pfam" id="PF07730">
    <property type="entry name" value="HisKA_3"/>
    <property type="match status" value="1"/>
</dbReference>
<dbReference type="Pfam" id="PF02518">
    <property type="entry name" value="HATPase_c"/>
    <property type="match status" value="1"/>
</dbReference>
<proteinExistence type="predicted"/>
<evidence type="ECO:0000313" key="21">
    <source>
        <dbReference type="Proteomes" id="UP001500236"/>
    </source>
</evidence>
<evidence type="ECO:0000256" key="17">
    <source>
        <dbReference type="SAM" id="MobiDB-lite"/>
    </source>
</evidence>
<dbReference type="PANTHER" id="PTHR24421">
    <property type="entry name" value="NITRATE/NITRITE SENSOR PROTEIN NARX-RELATED"/>
    <property type="match status" value="1"/>
</dbReference>
<evidence type="ECO:0000256" key="13">
    <source>
        <dbReference type="ARBA" id="ARBA00023014"/>
    </source>
</evidence>
<feature type="transmembrane region" description="Helical" evidence="18">
    <location>
        <begin position="123"/>
        <end position="142"/>
    </location>
</feature>
<evidence type="ECO:0000256" key="6">
    <source>
        <dbReference type="ARBA" id="ARBA00022485"/>
    </source>
</evidence>
<name>A0ABP6M2H6_9MICC</name>
<dbReference type="InterPro" id="IPR036890">
    <property type="entry name" value="HATPase_C_sf"/>
</dbReference>
<evidence type="ECO:0000256" key="3">
    <source>
        <dbReference type="ARBA" id="ARBA00004496"/>
    </source>
</evidence>
<dbReference type="CDD" id="cd16917">
    <property type="entry name" value="HATPase_UhpB-NarQ-NarX-like"/>
    <property type="match status" value="1"/>
</dbReference>
<feature type="transmembrane region" description="Helical" evidence="18">
    <location>
        <begin position="6"/>
        <end position="27"/>
    </location>
</feature>
<sequence length="439" mass="46274">MVILRSLRVGLHTSVAVLLVIGLIRLLDGPHSVEIRVTGAALTLVFAAVYVAGTFVERRVSEAKTSASSSTGPLRTDSALGQGGTLVWLFVVTGLWGGLLAVSADFAWVAFPLFFLHLHLLRVPWAVVAVAGLTGAVVLVLWNQPGGDHPATVIGPIIGAVCAGLMAQAYRIMDQENRALRETMEDLQRARQELVAAQREAGALVERERLAREIHDTLAQGLASIVLMSRAAGSNLDSGSVAQARDQLSTVVRTAGENLDEARRFVAVLQSGELQDPGLLDELRRACRQIEAQAAAQGQGLRCRLRVSGGLRPVAGSQAMLVLRAVQATLANVLRHAQADTAAVTLTFLQEALLVDVVDDGVGFDQHATVGVPPASGAERPMGTGVGLGALRDRVAAQGGQLHVESSPGSGTAVSIRIPLGQEPPQPQELPGEVERWAE</sequence>
<reference evidence="21" key="1">
    <citation type="journal article" date="2019" name="Int. J. Syst. Evol. Microbiol.">
        <title>The Global Catalogue of Microorganisms (GCM) 10K type strain sequencing project: providing services to taxonomists for standard genome sequencing and annotation.</title>
        <authorList>
            <consortium name="The Broad Institute Genomics Platform"/>
            <consortium name="The Broad Institute Genome Sequencing Center for Infectious Disease"/>
            <person name="Wu L."/>
            <person name="Ma J."/>
        </authorList>
    </citation>
    <scope>NUCLEOTIDE SEQUENCE [LARGE SCALE GENOMIC DNA]</scope>
    <source>
        <strain evidence="21">JCM 14309</strain>
    </source>
</reference>
<evidence type="ECO:0000256" key="4">
    <source>
        <dbReference type="ARBA" id="ARBA00012438"/>
    </source>
</evidence>
<dbReference type="InterPro" id="IPR003594">
    <property type="entry name" value="HATPase_dom"/>
</dbReference>
<comment type="caution">
    <text evidence="20">The sequence shown here is derived from an EMBL/GenBank/DDBJ whole genome shotgun (WGS) entry which is preliminary data.</text>
</comment>
<dbReference type="EMBL" id="BAAAVT010000020">
    <property type="protein sequence ID" value="GAA3073510.1"/>
    <property type="molecule type" value="Genomic_DNA"/>
</dbReference>
<evidence type="ECO:0000256" key="2">
    <source>
        <dbReference type="ARBA" id="ARBA00001966"/>
    </source>
</evidence>
<dbReference type="Gene3D" id="3.30.565.10">
    <property type="entry name" value="Histidine kinase-like ATPase, C-terminal domain"/>
    <property type="match status" value="1"/>
</dbReference>
<dbReference type="PANTHER" id="PTHR24421:SF62">
    <property type="entry name" value="SENSORY TRANSDUCTION HISTIDINE KINASE"/>
    <property type="match status" value="1"/>
</dbReference>